<evidence type="ECO:0000313" key="3">
    <source>
        <dbReference type="Proteomes" id="UP001054837"/>
    </source>
</evidence>
<accession>A0AAV4QET4</accession>
<evidence type="ECO:0000313" key="2">
    <source>
        <dbReference type="EMBL" id="GIY07456.1"/>
    </source>
</evidence>
<proteinExistence type="predicted"/>
<organism evidence="2 3">
    <name type="scientific">Caerostris darwini</name>
    <dbReference type="NCBI Taxonomy" id="1538125"/>
    <lineage>
        <taxon>Eukaryota</taxon>
        <taxon>Metazoa</taxon>
        <taxon>Ecdysozoa</taxon>
        <taxon>Arthropoda</taxon>
        <taxon>Chelicerata</taxon>
        <taxon>Arachnida</taxon>
        <taxon>Araneae</taxon>
        <taxon>Araneomorphae</taxon>
        <taxon>Entelegynae</taxon>
        <taxon>Araneoidea</taxon>
        <taxon>Araneidae</taxon>
        <taxon>Caerostris</taxon>
    </lineage>
</organism>
<gene>
    <name evidence="2" type="ORF">CDAR_610931</name>
</gene>
<sequence>MPSDESWRWFDGKVLTLGMRLCCRIMPKYVFFKKKWGVRFETRKNAALKSHAAGGQENTTVGGGNSRRRVS</sequence>
<dbReference type="EMBL" id="BPLQ01004347">
    <property type="protein sequence ID" value="GIY07456.1"/>
    <property type="molecule type" value="Genomic_DNA"/>
</dbReference>
<feature type="region of interest" description="Disordered" evidence="1">
    <location>
        <begin position="48"/>
        <end position="71"/>
    </location>
</feature>
<keyword evidence="3" id="KW-1185">Reference proteome</keyword>
<reference evidence="2 3" key="1">
    <citation type="submission" date="2021-06" db="EMBL/GenBank/DDBJ databases">
        <title>Caerostris darwini draft genome.</title>
        <authorList>
            <person name="Kono N."/>
            <person name="Arakawa K."/>
        </authorList>
    </citation>
    <scope>NUCLEOTIDE SEQUENCE [LARGE SCALE GENOMIC DNA]</scope>
</reference>
<comment type="caution">
    <text evidence="2">The sequence shown here is derived from an EMBL/GenBank/DDBJ whole genome shotgun (WGS) entry which is preliminary data.</text>
</comment>
<name>A0AAV4QET4_9ARAC</name>
<protein>
    <submittedName>
        <fullName evidence="2">Uncharacterized protein</fullName>
    </submittedName>
</protein>
<dbReference type="Proteomes" id="UP001054837">
    <property type="component" value="Unassembled WGS sequence"/>
</dbReference>
<dbReference type="AlphaFoldDB" id="A0AAV4QET4"/>
<evidence type="ECO:0000256" key="1">
    <source>
        <dbReference type="SAM" id="MobiDB-lite"/>
    </source>
</evidence>